<dbReference type="Pfam" id="PF08194">
    <property type="entry name" value="DIM"/>
    <property type="match status" value="1"/>
</dbReference>
<dbReference type="KEGG" id="dya:Dyak_GE13916"/>
<dbReference type="EMBL" id="CM000158">
    <property type="protein sequence ID" value="EDW91649.1"/>
    <property type="molecule type" value="Genomic_DNA"/>
</dbReference>
<gene>
    <name evidence="10" type="primary">Dyak\GE13916</name>
    <name evidence="10" type="synonym">dyak_GLEANR_14083</name>
    <name evidence="10" type="synonym">GE13916</name>
    <name evidence="10" type="ORF">Dyak_GE13916</name>
</gene>
<keyword evidence="3" id="KW-0964">Secreted</keyword>
<evidence type="ECO:0000256" key="8">
    <source>
        <dbReference type="SAM" id="MobiDB-lite"/>
    </source>
</evidence>
<dbReference type="InterPro" id="IPR013172">
    <property type="entry name" value="Bomanin"/>
</dbReference>
<evidence type="ECO:0000256" key="1">
    <source>
        <dbReference type="ARBA" id="ARBA00004613"/>
    </source>
</evidence>
<dbReference type="AlphaFoldDB" id="B4P4M6"/>
<evidence type="ECO:0000313" key="11">
    <source>
        <dbReference type="Proteomes" id="UP000002282"/>
    </source>
</evidence>
<feature type="region of interest" description="Disordered" evidence="8">
    <location>
        <begin position="31"/>
        <end position="121"/>
    </location>
</feature>
<evidence type="ECO:0000256" key="3">
    <source>
        <dbReference type="ARBA" id="ARBA00022525"/>
    </source>
</evidence>
<evidence type="ECO:0000256" key="7">
    <source>
        <dbReference type="ARBA" id="ARBA00023157"/>
    </source>
</evidence>
<reference evidence="10 11" key="2">
    <citation type="journal article" date="2007" name="PLoS Biol.">
        <title>Principles of genome evolution in the Drosophila melanogaster species group.</title>
        <authorList>
            <person name="Ranz J.M."/>
            <person name="Maurin D."/>
            <person name="Chan Y.S."/>
            <person name="von Grotthuss M."/>
            <person name="Hillier L.W."/>
            <person name="Roote J."/>
            <person name="Ashburner M."/>
            <person name="Bergman C.M."/>
        </authorList>
    </citation>
    <scope>NUCLEOTIDE SEQUENCE [LARGE SCALE GENOMIC DNA]</scope>
    <source>
        <strain evidence="11">Tai18E2 / Tucson 14021-0261.01</strain>
    </source>
</reference>
<evidence type="ECO:0000256" key="9">
    <source>
        <dbReference type="SAM" id="SignalP"/>
    </source>
</evidence>
<keyword evidence="11" id="KW-1185">Reference proteome</keyword>
<dbReference type="Proteomes" id="UP000002282">
    <property type="component" value="Chromosome 2R"/>
</dbReference>
<sequence length="154" mass="15950">MKSLTLLALLFLATLAFVHAGKVTINGKCVNCSHDQTTTTTTHKPTTGKGSRGRTTAKSSSKAPPSHSRPSWDDDDDDDLAGGWSLHQSSGGSQYIGRRSKRQSRGGQYIDLGGSGLGGGGGWPGSGITTIDARGYPGGTLVRNSDCVGCNIRG</sequence>
<evidence type="ECO:0000256" key="4">
    <source>
        <dbReference type="ARBA" id="ARBA00022588"/>
    </source>
</evidence>
<protein>
    <recommendedName>
        <fullName evidence="12">Bomanin bicipital 3</fullName>
    </recommendedName>
</protein>
<organism evidence="10 11">
    <name type="scientific">Drosophila yakuba</name>
    <name type="common">Fruit fly</name>
    <dbReference type="NCBI Taxonomy" id="7245"/>
    <lineage>
        <taxon>Eukaryota</taxon>
        <taxon>Metazoa</taxon>
        <taxon>Ecdysozoa</taxon>
        <taxon>Arthropoda</taxon>
        <taxon>Hexapoda</taxon>
        <taxon>Insecta</taxon>
        <taxon>Pterygota</taxon>
        <taxon>Neoptera</taxon>
        <taxon>Endopterygota</taxon>
        <taxon>Diptera</taxon>
        <taxon>Brachycera</taxon>
        <taxon>Muscomorpha</taxon>
        <taxon>Ephydroidea</taxon>
        <taxon>Drosophilidae</taxon>
        <taxon>Drosophila</taxon>
        <taxon>Sophophora</taxon>
    </lineage>
</organism>
<keyword evidence="4" id="KW-0399">Innate immunity</keyword>
<evidence type="ECO:0000313" key="10">
    <source>
        <dbReference type="EMBL" id="EDW91649.1"/>
    </source>
</evidence>
<dbReference type="GO" id="GO:0005576">
    <property type="term" value="C:extracellular region"/>
    <property type="evidence" value="ECO:0007669"/>
    <property type="project" value="UniProtKB-SubCell"/>
</dbReference>
<dbReference type="PhylomeDB" id="B4P4M6"/>
<evidence type="ECO:0008006" key="12">
    <source>
        <dbReference type="Google" id="ProtNLM"/>
    </source>
</evidence>
<dbReference type="OMA" id="CVGCNIN"/>
<comment type="similarity">
    <text evidence="2">Belongs to the bomanin family.</text>
</comment>
<evidence type="ECO:0000256" key="5">
    <source>
        <dbReference type="ARBA" id="ARBA00022729"/>
    </source>
</evidence>
<dbReference type="GO" id="GO:0045087">
    <property type="term" value="P:innate immune response"/>
    <property type="evidence" value="ECO:0007669"/>
    <property type="project" value="UniProtKB-KW"/>
</dbReference>
<reference evidence="10 11" key="1">
    <citation type="journal article" date="2007" name="Nature">
        <title>Evolution of genes and genomes on the Drosophila phylogeny.</title>
        <authorList>
            <consortium name="Drosophila 12 Genomes Consortium"/>
            <person name="Clark A.G."/>
            <person name="Eisen M.B."/>
            <person name="Smith D.R."/>
            <person name="Bergman C.M."/>
            <person name="Oliver B."/>
            <person name="Markow T.A."/>
            <person name="Kaufman T.C."/>
            <person name="Kellis M."/>
            <person name="Gelbart W."/>
            <person name="Iyer V.N."/>
            <person name="Pollard D.A."/>
            <person name="Sackton T.B."/>
            <person name="Larracuente A.M."/>
            <person name="Singh N.D."/>
            <person name="Abad J.P."/>
            <person name="Abt D.N."/>
            <person name="Adryan B."/>
            <person name="Aguade M."/>
            <person name="Akashi H."/>
            <person name="Anderson W.W."/>
            <person name="Aquadro C.F."/>
            <person name="Ardell D.H."/>
            <person name="Arguello R."/>
            <person name="Artieri C.G."/>
            <person name="Barbash D.A."/>
            <person name="Barker D."/>
            <person name="Barsanti P."/>
            <person name="Batterham P."/>
            <person name="Batzoglou S."/>
            <person name="Begun D."/>
            <person name="Bhutkar A."/>
            <person name="Blanco E."/>
            <person name="Bosak S.A."/>
            <person name="Bradley R.K."/>
            <person name="Brand A.D."/>
            <person name="Brent M.R."/>
            <person name="Brooks A.N."/>
            <person name="Brown R.H."/>
            <person name="Butlin R.K."/>
            <person name="Caggese C."/>
            <person name="Calvi B.R."/>
            <person name="Bernardo de Carvalho A."/>
            <person name="Caspi A."/>
            <person name="Castrezana S."/>
            <person name="Celniker S.E."/>
            <person name="Chang J.L."/>
            <person name="Chapple C."/>
            <person name="Chatterji S."/>
            <person name="Chinwalla A."/>
            <person name="Civetta A."/>
            <person name="Clifton S.W."/>
            <person name="Comeron J.M."/>
            <person name="Costello J.C."/>
            <person name="Coyne J.A."/>
            <person name="Daub J."/>
            <person name="David R.G."/>
            <person name="Delcher A.L."/>
            <person name="Delehaunty K."/>
            <person name="Do C.B."/>
            <person name="Ebling H."/>
            <person name="Edwards K."/>
            <person name="Eickbush T."/>
            <person name="Evans J.D."/>
            <person name="Filipski A."/>
            <person name="Findeiss S."/>
            <person name="Freyhult E."/>
            <person name="Fulton L."/>
            <person name="Fulton R."/>
            <person name="Garcia A.C."/>
            <person name="Gardiner A."/>
            <person name="Garfield D.A."/>
            <person name="Garvin B.E."/>
            <person name="Gibson G."/>
            <person name="Gilbert D."/>
            <person name="Gnerre S."/>
            <person name="Godfrey J."/>
            <person name="Good R."/>
            <person name="Gotea V."/>
            <person name="Gravely B."/>
            <person name="Greenberg A.J."/>
            <person name="Griffiths-Jones S."/>
            <person name="Gross S."/>
            <person name="Guigo R."/>
            <person name="Gustafson E.A."/>
            <person name="Haerty W."/>
            <person name="Hahn M.W."/>
            <person name="Halligan D.L."/>
            <person name="Halpern A.L."/>
            <person name="Halter G.M."/>
            <person name="Han M.V."/>
            <person name="Heger A."/>
            <person name="Hillier L."/>
            <person name="Hinrichs A.S."/>
            <person name="Holmes I."/>
            <person name="Hoskins R.A."/>
            <person name="Hubisz M.J."/>
            <person name="Hultmark D."/>
            <person name="Huntley M.A."/>
            <person name="Jaffe D.B."/>
            <person name="Jagadeeshan S."/>
            <person name="Jeck W.R."/>
            <person name="Johnson J."/>
            <person name="Jones C.D."/>
            <person name="Jordan W.C."/>
            <person name="Karpen G.H."/>
            <person name="Kataoka E."/>
            <person name="Keightley P.D."/>
            <person name="Kheradpour P."/>
            <person name="Kirkness E.F."/>
            <person name="Koerich L.B."/>
            <person name="Kristiansen K."/>
            <person name="Kudrna D."/>
            <person name="Kulathinal R.J."/>
            <person name="Kumar S."/>
            <person name="Kwok R."/>
            <person name="Lander E."/>
            <person name="Langley C.H."/>
            <person name="Lapoint R."/>
            <person name="Lazzaro B.P."/>
            <person name="Lee S.J."/>
            <person name="Levesque L."/>
            <person name="Li R."/>
            <person name="Lin C.F."/>
            <person name="Lin M.F."/>
            <person name="Lindblad-Toh K."/>
            <person name="Llopart A."/>
            <person name="Long M."/>
            <person name="Low L."/>
            <person name="Lozovsky E."/>
            <person name="Lu J."/>
            <person name="Luo M."/>
            <person name="Machado C.A."/>
            <person name="Makalowski W."/>
            <person name="Marzo M."/>
            <person name="Matsuda M."/>
            <person name="Matzkin L."/>
            <person name="McAllister B."/>
            <person name="McBride C.S."/>
            <person name="McKernan B."/>
            <person name="McKernan K."/>
            <person name="Mendez-Lago M."/>
            <person name="Minx P."/>
            <person name="Mollenhauer M.U."/>
            <person name="Montooth K."/>
            <person name="Mount S.M."/>
            <person name="Mu X."/>
            <person name="Myers E."/>
            <person name="Negre B."/>
            <person name="Newfeld S."/>
            <person name="Nielsen R."/>
            <person name="Noor M.A."/>
            <person name="O'Grady P."/>
            <person name="Pachter L."/>
            <person name="Papaceit M."/>
            <person name="Parisi M.J."/>
            <person name="Parisi M."/>
            <person name="Parts L."/>
            <person name="Pedersen J.S."/>
            <person name="Pesole G."/>
            <person name="Phillippy A.M."/>
            <person name="Ponting C.P."/>
            <person name="Pop M."/>
            <person name="Porcelli D."/>
            <person name="Powell J.R."/>
            <person name="Prohaska S."/>
            <person name="Pruitt K."/>
            <person name="Puig M."/>
            <person name="Quesneville H."/>
            <person name="Ram K.R."/>
            <person name="Rand D."/>
            <person name="Rasmussen M.D."/>
            <person name="Reed L.K."/>
            <person name="Reenan R."/>
            <person name="Reily A."/>
            <person name="Remington K.A."/>
            <person name="Rieger T.T."/>
            <person name="Ritchie M.G."/>
            <person name="Robin C."/>
            <person name="Rogers Y.H."/>
            <person name="Rohde C."/>
            <person name="Rozas J."/>
            <person name="Rubenfield M.J."/>
            <person name="Ruiz A."/>
            <person name="Russo S."/>
            <person name="Salzberg S.L."/>
            <person name="Sanchez-Gracia A."/>
            <person name="Saranga D.J."/>
            <person name="Sato H."/>
            <person name="Schaeffer S.W."/>
            <person name="Schatz M.C."/>
            <person name="Schlenke T."/>
            <person name="Schwartz R."/>
            <person name="Segarra C."/>
            <person name="Singh R.S."/>
            <person name="Sirot L."/>
            <person name="Sirota M."/>
            <person name="Sisneros N.B."/>
            <person name="Smith C.D."/>
            <person name="Smith T.F."/>
            <person name="Spieth J."/>
            <person name="Stage D.E."/>
            <person name="Stark A."/>
            <person name="Stephan W."/>
            <person name="Strausberg R.L."/>
            <person name="Strempel S."/>
            <person name="Sturgill D."/>
            <person name="Sutton G."/>
            <person name="Sutton G.G."/>
            <person name="Tao W."/>
            <person name="Teichmann S."/>
            <person name="Tobari Y.N."/>
            <person name="Tomimura Y."/>
            <person name="Tsolas J.M."/>
            <person name="Valente V.L."/>
            <person name="Venter E."/>
            <person name="Venter J.C."/>
            <person name="Vicario S."/>
            <person name="Vieira F.G."/>
            <person name="Vilella A.J."/>
            <person name="Villasante A."/>
            <person name="Walenz B."/>
            <person name="Wang J."/>
            <person name="Wasserman M."/>
            <person name="Watts T."/>
            <person name="Wilson D."/>
            <person name="Wilson R.K."/>
            <person name="Wing R.A."/>
            <person name="Wolfner M.F."/>
            <person name="Wong A."/>
            <person name="Wong G.K."/>
            <person name="Wu C.I."/>
            <person name="Wu G."/>
            <person name="Yamamoto D."/>
            <person name="Yang H.P."/>
            <person name="Yang S.P."/>
            <person name="Yorke J.A."/>
            <person name="Yoshida K."/>
            <person name="Zdobnov E."/>
            <person name="Zhang P."/>
            <person name="Zhang Y."/>
            <person name="Zimin A.V."/>
            <person name="Baldwin J."/>
            <person name="Abdouelleil A."/>
            <person name="Abdulkadir J."/>
            <person name="Abebe A."/>
            <person name="Abera B."/>
            <person name="Abreu J."/>
            <person name="Acer S.C."/>
            <person name="Aftuck L."/>
            <person name="Alexander A."/>
            <person name="An P."/>
            <person name="Anderson E."/>
            <person name="Anderson S."/>
            <person name="Arachi H."/>
            <person name="Azer M."/>
            <person name="Bachantsang P."/>
            <person name="Barry A."/>
            <person name="Bayul T."/>
            <person name="Berlin A."/>
            <person name="Bessette D."/>
            <person name="Bloom T."/>
            <person name="Blye J."/>
            <person name="Boguslavskiy L."/>
            <person name="Bonnet C."/>
            <person name="Boukhgalter B."/>
            <person name="Bourzgui I."/>
            <person name="Brown A."/>
            <person name="Cahill P."/>
            <person name="Channer S."/>
            <person name="Cheshatsang Y."/>
            <person name="Chuda L."/>
            <person name="Citroen M."/>
            <person name="Collymore A."/>
            <person name="Cooke P."/>
            <person name="Costello M."/>
            <person name="D'Aco K."/>
            <person name="Daza R."/>
            <person name="De Haan G."/>
            <person name="DeGray S."/>
            <person name="DeMaso C."/>
            <person name="Dhargay N."/>
            <person name="Dooley K."/>
            <person name="Dooley E."/>
            <person name="Doricent M."/>
            <person name="Dorje P."/>
            <person name="Dorjee K."/>
            <person name="Dupes A."/>
            <person name="Elong R."/>
            <person name="Falk J."/>
            <person name="Farina A."/>
            <person name="Faro S."/>
            <person name="Ferguson D."/>
            <person name="Fisher S."/>
            <person name="Foley C.D."/>
            <person name="Franke A."/>
            <person name="Friedrich D."/>
            <person name="Gadbois L."/>
            <person name="Gearin G."/>
            <person name="Gearin C.R."/>
            <person name="Giannoukos G."/>
            <person name="Goode T."/>
            <person name="Graham J."/>
            <person name="Grandbois E."/>
            <person name="Grewal S."/>
            <person name="Gyaltsen K."/>
            <person name="Hafez N."/>
            <person name="Hagos B."/>
            <person name="Hall J."/>
            <person name="Henson C."/>
            <person name="Hollinger A."/>
            <person name="Honan T."/>
            <person name="Huard M.D."/>
            <person name="Hughes L."/>
            <person name="Hurhula B."/>
            <person name="Husby M.E."/>
            <person name="Kamat A."/>
            <person name="Kanga B."/>
            <person name="Kashin S."/>
            <person name="Khazanovich D."/>
            <person name="Kisner P."/>
            <person name="Lance K."/>
            <person name="Lara M."/>
            <person name="Lee W."/>
            <person name="Lennon N."/>
            <person name="Letendre F."/>
            <person name="LeVine R."/>
            <person name="Lipovsky A."/>
            <person name="Liu X."/>
            <person name="Liu J."/>
            <person name="Liu S."/>
            <person name="Lokyitsang T."/>
            <person name="Lokyitsang Y."/>
            <person name="Lubonja R."/>
            <person name="Lui A."/>
            <person name="MacDonald P."/>
            <person name="Magnisalis V."/>
            <person name="Maru K."/>
            <person name="Matthews C."/>
            <person name="McCusker W."/>
            <person name="McDonough S."/>
            <person name="Mehta T."/>
            <person name="Meldrim J."/>
            <person name="Meneus L."/>
            <person name="Mihai O."/>
            <person name="Mihalev A."/>
            <person name="Mihova T."/>
            <person name="Mittelman R."/>
            <person name="Mlenga V."/>
            <person name="Montmayeur A."/>
            <person name="Mulrain L."/>
            <person name="Navidi A."/>
            <person name="Naylor J."/>
            <person name="Negash T."/>
            <person name="Nguyen T."/>
            <person name="Nguyen N."/>
            <person name="Nicol R."/>
            <person name="Norbu C."/>
            <person name="Norbu N."/>
            <person name="Novod N."/>
            <person name="O'Neill B."/>
            <person name="Osman S."/>
            <person name="Markiewicz E."/>
            <person name="Oyono O.L."/>
            <person name="Patti C."/>
            <person name="Phunkhang P."/>
            <person name="Pierre F."/>
            <person name="Priest M."/>
            <person name="Raghuraman S."/>
            <person name="Rege F."/>
            <person name="Reyes R."/>
            <person name="Rise C."/>
            <person name="Rogov P."/>
            <person name="Ross K."/>
            <person name="Ryan E."/>
            <person name="Settipalli S."/>
            <person name="Shea T."/>
            <person name="Sherpa N."/>
            <person name="Shi L."/>
            <person name="Shih D."/>
            <person name="Sparrow T."/>
            <person name="Spaulding J."/>
            <person name="Stalker J."/>
            <person name="Stange-Thomann N."/>
            <person name="Stavropoulos S."/>
            <person name="Stone C."/>
            <person name="Strader C."/>
            <person name="Tesfaye S."/>
            <person name="Thomson T."/>
            <person name="Thoulutsang Y."/>
            <person name="Thoulutsang D."/>
            <person name="Topham K."/>
            <person name="Topping I."/>
            <person name="Tsamla T."/>
            <person name="Vassiliev H."/>
            <person name="Vo A."/>
            <person name="Wangchuk T."/>
            <person name="Wangdi T."/>
            <person name="Weiand M."/>
            <person name="Wilkinson J."/>
            <person name="Wilson A."/>
            <person name="Yadav S."/>
            <person name="Young G."/>
            <person name="Yu Q."/>
            <person name="Zembek L."/>
            <person name="Zhong D."/>
            <person name="Zimmer A."/>
            <person name="Zwirko Z."/>
            <person name="Jaffe D.B."/>
            <person name="Alvarez P."/>
            <person name="Brockman W."/>
            <person name="Butler J."/>
            <person name="Chin C."/>
            <person name="Gnerre S."/>
            <person name="Grabherr M."/>
            <person name="Kleber M."/>
            <person name="Mauceli E."/>
            <person name="MacCallum I."/>
        </authorList>
    </citation>
    <scope>NUCLEOTIDE SEQUENCE [LARGE SCALE GENOMIC DNA]</scope>
    <source>
        <strain evidence="11">Tai18E2 / Tucson 14021-0261.01</strain>
    </source>
</reference>
<evidence type="ECO:0000256" key="6">
    <source>
        <dbReference type="ARBA" id="ARBA00022859"/>
    </source>
</evidence>
<comment type="subcellular location">
    <subcellularLocation>
        <location evidence="1">Secreted</location>
    </subcellularLocation>
</comment>
<keyword evidence="7" id="KW-1015">Disulfide bond</keyword>
<keyword evidence="5 9" id="KW-0732">Signal</keyword>
<feature type="chain" id="PRO_5002820927" description="Bomanin bicipital 3" evidence="9">
    <location>
        <begin position="21"/>
        <end position="154"/>
    </location>
</feature>
<dbReference type="HOGENOM" id="CLU_1654002_0_0_1"/>
<name>B4P4M6_DROYA</name>
<accession>B4P4M6</accession>
<feature type="compositionally biased region" description="Low complexity" evidence="8">
    <location>
        <begin position="57"/>
        <end position="69"/>
    </location>
</feature>
<dbReference type="eggNOG" id="ENOG502TCGG">
    <property type="taxonomic scope" value="Eukaryota"/>
</dbReference>
<feature type="compositionally biased region" description="Low complexity" evidence="8">
    <location>
        <begin position="37"/>
        <end position="47"/>
    </location>
</feature>
<feature type="signal peptide" evidence="9">
    <location>
        <begin position="1"/>
        <end position="20"/>
    </location>
</feature>
<evidence type="ECO:0000256" key="2">
    <source>
        <dbReference type="ARBA" id="ARBA00005379"/>
    </source>
</evidence>
<keyword evidence="6" id="KW-0391">Immunity</keyword>
<proteinExistence type="inferred from homology"/>